<keyword evidence="4" id="KW-0508">mRNA splicing</keyword>
<dbReference type="Pfam" id="PF00076">
    <property type="entry name" value="RRM_1"/>
    <property type="match status" value="1"/>
</dbReference>
<dbReference type="EMBL" id="JASCZI010000269">
    <property type="protein sequence ID" value="MED6110634.1"/>
    <property type="molecule type" value="Genomic_DNA"/>
</dbReference>
<proteinExistence type="predicted"/>
<gene>
    <name evidence="9" type="ORF">PIB30_044767</name>
</gene>
<evidence type="ECO:0000313" key="9">
    <source>
        <dbReference type="EMBL" id="MED6110634.1"/>
    </source>
</evidence>
<reference evidence="9 10" key="1">
    <citation type="journal article" date="2023" name="Plants (Basel)">
        <title>Bridging the Gap: Combining Genomics and Transcriptomics Approaches to Understand Stylosanthes scabra, an Orphan Legume from the Brazilian Caatinga.</title>
        <authorList>
            <person name="Ferreira-Neto J.R.C."/>
            <person name="da Silva M.D."/>
            <person name="Binneck E."/>
            <person name="de Melo N.F."/>
            <person name="da Silva R.H."/>
            <person name="de Melo A.L.T.M."/>
            <person name="Pandolfi V."/>
            <person name="Bustamante F.O."/>
            <person name="Brasileiro-Vidal A.C."/>
            <person name="Benko-Iseppon A.M."/>
        </authorList>
    </citation>
    <scope>NUCLEOTIDE SEQUENCE [LARGE SCALE GENOMIC DNA]</scope>
    <source>
        <tissue evidence="9">Leaves</tissue>
    </source>
</reference>
<evidence type="ECO:0000256" key="6">
    <source>
        <dbReference type="PROSITE-ProRule" id="PRU00176"/>
    </source>
</evidence>
<evidence type="ECO:0000313" key="10">
    <source>
        <dbReference type="Proteomes" id="UP001341840"/>
    </source>
</evidence>
<feature type="domain" description="RRM" evidence="8">
    <location>
        <begin position="66"/>
        <end position="144"/>
    </location>
</feature>
<sequence length="215" mass="24725">MDSFVSARIFRRVLHERGVSRIVSVRGKHCEEGNNSGRRNKGESDGRNRENDGIHDKWIVIDRSTHSAFVDNLPIHITKRFLFREFGFHGNVVDAFVSRERRQGNKCVFAFIRFDSKGGAVRVIENLDGSYIAGKGMIVKEAHVRRNRVNGFGLVVETSDKLEEQYGKIECRDLGSQKCILLMDTIELRHKALADAIFLEIFDEVREYQGFKWAH</sequence>
<accession>A0ABU6QFC5</accession>
<evidence type="ECO:0000256" key="3">
    <source>
        <dbReference type="ARBA" id="ARBA00022884"/>
    </source>
</evidence>
<evidence type="ECO:0000256" key="5">
    <source>
        <dbReference type="ARBA" id="ARBA00023242"/>
    </source>
</evidence>
<dbReference type="CDD" id="cd00590">
    <property type="entry name" value="RRM_SF"/>
    <property type="match status" value="1"/>
</dbReference>
<evidence type="ECO:0000256" key="4">
    <source>
        <dbReference type="ARBA" id="ARBA00023187"/>
    </source>
</evidence>
<dbReference type="PANTHER" id="PTHR48028:SF4">
    <property type="entry name" value="SC35-LIKE SPLICING FACTOR"/>
    <property type="match status" value="1"/>
</dbReference>
<organism evidence="9 10">
    <name type="scientific">Stylosanthes scabra</name>
    <dbReference type="NCBI Taxonomy" id="79078"/>
    <lineage>
        <taxon>Eukaryota</taxon>
        <taxon>Viridiplantae</taxon>
        <taxon>Streptophyta</taxon>
        <taxon>Embryophyta</taxon>
        <taxon>Tracheophyta</taxon>
        <taxon>Spermatophyta</taxon>
        <taxon>Magnoliopsida</taxon>
        <taxon>eudicotyledons</taxon>
        <taxon>Gunneridae</taxon>
        <taxon>Pentapetalae</taxon>
        <taxon>rosids</taxon>
        <taxon>fabids</taxon>
        <taxon>Fabales</taxon>
        <taxon>Fabaceae</taxon>
        <taxon>Papilionoideae</taxon>
        <taxon>50 kb inversion clade</taxon>
        <taxon>dalbergioids sensu lato</taxon>
        <taxon>Dalbergieae</taxon>
        <taxon>Pterocarpus clade</taxon>
        <taxon>Stylosanthes</taxon>
    </lineage>
</organism>
<dbReference type="SUPFAM" id="SSF54928">
    <property type="entry name" value="RNA-binding domain, RBD"/>
    <property type="match status" value="1"/>
</dbReference>
<evidence type="ECO:0000259" key="8">
    <source>
        <dbReference type="PROSITE" id="PS50102"/>
    </source>
</evidence>
<evidence type="ECO:0000256" key="7">
    <source>
        <dbReference type="SAM" id="MobiDB-lite"/>
    </source>
</evidence>
<name>A0ABU6QFC5_9FABA</name>
<dbReference type="InterPro" id="IPR012677">
    <property type="entry name" value="Nucleotide-bd_a/b_plait_sf"/>
</dbReference>
<feature type="compositionally biased region" description="Basic and acidic residues" evidence="7">
    <location>
        <begin position="40"/>
        <end position="49"/>
    </location>
</feature>
<dbReference type="InterPro" id="IPR051106">
    <property type="entry name" value="RNA-bind/splicing_reg"/>
</dbReference>
<keyword evidence="5" id="KW-0539">Nucleus</keyword>
<dbReference type="InterPro" id="IPR000504">
    <property type="entry name" value="RRM_dom"/>
</dbReference>
<protein>
    <recommendedName>
        <fullName evidence="8">RRM domain-containing protein</fullName>
    </recommendedName>
</protein>
<dbReference type="InterPro" id="IPR035979">
    <property type="entry name" value="RBD_domain_sf"/>
</dbReference>
<dbReference type="Gene3D" id="3.30.70.330">
    <property type="match status" value="1"/>
</dbReference>
<dbReference type="SMART" id="SM00360">
    <property type="entry name" value="RRM"/>
    <property type="match status" value="1"/>
</dbReference>
<dbReference type="Proteomes" id="UP001341840">
    <property type="component" value="Unassembled WGS sequence"/>
</dbReference>
<dbReference type="PANTHER" id="PTHR48028">
    <property type="entry name" value="GLYCINE-RICH RNA-BINDING PROTEIN RZ1A"/>
    <property type="match status" value="1"/>
</dbReference>
<keyword evidence="10" id="KW-1185">Reference proteome</keyword>
<evidence type="ECO:0000256" key="2">
    <source>
        <dbReference type="ARBA" id="ARBA00022664"/>
    </source>
</evidence>
<dbReference type="PROSITE" id="PS50102">
    <property type="entry name" value="RRM"/>
    <property type="match status" value="1"/>
</dbReference>
<evidence type="ECO:0000256" key="1">
    <source>
        <dbReference type="ARBA" id="ARBA00004123"/>
    </source>
</evidence>
<comment type="caution">
    <text evidence="9">The sequence shown here is derived from an EMBL/GenBank/DDBJ whole genome shotgun (WGS) entry which is preliminary data.</text>
</comment>
<feature type="region of interest" description="Disordered" evidence="7">
    <location>
        <begin position="30"/>
        <end position="49"/>
    </location>
</feature>
<keyword evidence="2" id="KW-0507">mRNA processing</keyword>
<comment type="subcellular location">
    <subcellularLocation>
        <location evidence="1">Nucleus</location>
    </subcellularLocation>
</comment>
<keyword evidence="3 6" id="KW-0694">RNA-binding</keyword>